<reference evidence="3" key="1">
    <citation type="submission" date="2018-02" db="EMBL/GenBank/DDBJ databases">
        <authorList>
            <person name="Seth-Smith MB H."/>
            <person name="Seth-Smith H."/>
        </authorList>
    </citation>
    <scope>NUCLEOTIDE SEQUENCE [LARGE SCALE GENOMIC DNA]</scope>
</reference>
<dbReference type="EMBL" id="LR130759">
    <property type="protein sequence ID" value="VDM87082.1"/>
    <property type="molecule type" value="Genomic_DNA"/>
</dbReference>
<evidence type="ECO:0000256" key="1">
    <source>
        <dbReference type="SAM" id="MobiDB-lite"/>
    </source>
</evidence>
<keyword evidence="3" id="KW-1185">Reference proteome</keyword>
<dbReference type="AlphaFoldDB" id="A0A3S4FK93"/>
<evidence type="ECO:0000313" key="3">
    <source>
        <dbReference type="Proteomes" id="UP000269998"/>
    </source>
</evidence>
<protein>
    <submittedName>
        <fullName evidence="2">Uncharacterized protein</fullName>
    </submittedName>
</protein>
<gene>
    <name evidence="2" type="ORF">MB901379_00616</name>
</gene>
<accession>A0A3S4FK93</accession>
<name>A0A3S4FK93_9MYCO</name>
<organism evidence="2 3">
    <name type="scientific">Mycobacterium basiliense</name>
    <dbReference type="NCBI Taxonomy" id="2094119"/>
    <lineage>
        <taxon>Bacteria</taxon>
        <taxon>Bacillati</taxon>
        <taxon>Actinomycetota</taxon>
        <taxon>Actinomycetes</taxon>
        <taxon>Mycobacteriales</taxon>
        <taxon>Mycobacteriaceae</taxon>
        <taxon>Mycobacterium</taxon>
    </lineage>
</organism>
<evidence type="ECO:0000313" key="2">
    <source>
        <dbReference type="EMBL" id="VDM87082.1"/>
    </source>
</evidence>
<dbReference type="Proteomes" id="UP000269998">
    <property type="component" value="Chromosome"/>
</dbReference>
<proteinExistence type="predicted"/>
<sequence>MAGRAVKTRGAVSSGGTVPGKFWAAGPKAPPAPGARWTPGSGSAVGV</sequence>
<dbReference type="KEGG" id="mbai:MB901379_00616"/>
<feature type="region of interest" description="Disordered" evidence="1">
    <location>
        <begin position="1"/>
        <end position="47"/>
    </location>
</feature>